<comment type="caution">
    <text evidence="7">The sequence shown here is derived from an EMBL/GenBank/DDBJ whole genome shotgun (WGS) entry which is preliminary data.</text>
</comment>
<evidence type="ECO:0000256" key="6">
    <source>
        <dbReference type="RuleBase" id="RU003331"/>
    </source>
</evidence>
<dbReference type="GO" id="GO:0005737">
    <property type="term" value="C:cytoplasm"/>
    <property type="evidence" value="ECO:0007669"/>
    <property type="project" value="UniProtKB-SubCell"/>
</dbReference>
<keyword evidence="3 6" id="KW-0547">Nucleotide-binding</keyword>
<evidence type="ECO:0000256" key="4">
    <source>
        <dbReference type="ARBA" id="ARBA00022777"/>
    </source>
</evidence>
<dbReference type="InterPro" id="IPR027417">
    <property type="entry name" value="P-loop_NTPase"/>
</dbReference>
<keyword evidence="1 5" id="KW-0808">Transferase</keyword>
<keyword evidence="2" id="KW-0545">Nucleotide biosynthesis</keyword>
<keyword evidence="6" id="KW-0067">ATP-binding</keyword>
<dbReference type="PRINTS" id="PR00094">
    <property type="entry name" value="ADENYLTKNASE"/>
</dbReference>
<organism evidence="7 8">
    <name type="scientific">Candidatus Zambryskibacteria bacterium RIFOXYC1_FULL_39_10</name>
    <dbReference type="NCBI Taxonomy" id="1802779"/>
    <lineage>
        <taxon>Bacteria</taxon>
        <taxon>Candidatus Zambryskiibacteriota</taxon>
    </lineage>
</organism>
<name>A0A1G2V4B6_9BACT</name>
<dbReference type="EMBL" id="MHWW01000002">
    <property type="protein sequence ID" value="OHB16445.1"/>
    <property type="molecule type" value="Genomic_DNA"/>
</dbReference>
<evidence type="ECO:0000256" key="5">
    <source>
        <dbReference type="RuleBase" id="RU003330"/>
    </source>
</evidence>
<comment type="subcellular location">
    <subcellularLocation>
        <location evidence="6">Cytoplasm</location>
    </subcellularLocation>
</comment>
<reference evidence="7 8" key="1">
    <citation type="journal article" date="2016" name="Nat. Commun.">
        <title>Thousands of microbial genomes shed light on interconnected biogeochemical processes in an aquifer system.</title>
        <authorList>
            <person name="Anantharaman K."/>
            <person name="Brown C.T."/>
            <person name="Hug L.A."/>
            <person name="Sharon I."/>
            <person name="Castelle C.J."/>
            <person name="Probst A.J."/>
            <person name="Thomas B.C."/>
            <person name="Singh A."/>
            <person name="Wilkins M.J."/>
            <person name="Karaoz U."/>
            <person name="Brodie E.L."/>
            <person name="Williams K.H."/>
            <person name="Hubbard S.S."/>
            <person name="Banfield J.F."/>
        </authorList>
    </citation>
    <scope>NUCLEOTIDE SEQUENCE [LARGE SCALE GENOMIC DNA]</scope>
</reference>
<dbReference type="GO" id="GO:0005524">
    <property type="term" value="F:ATP binding"/>
    <property type="evidence" value="ECO:0007669"/>
    <property type="project" value="UniProtKB-KW"/>
</dbReference>
<comment type="similarity">
    <text evidence="5">Belongs to the adenylate kinase family.</text>
</comment>
<dbReference type="PANTHER" id="PTHR23359">
    <property type="entry name" value="NUCLEOTIDE KINASE"/>
    <property type="match status" value="1"/>
</dbReference>
<evidence type="ECO:0000256" key="2">
    <source>
        <dbReference type="ARBA" id="ARBA00022727"/>
    </source>
</evidence>
<sequence length="196" mass="22680">MTPQTFIFFGPSGSGKGTQAKLLQEEIKKRDPERNILYIETGQGLRELSNENSFTAQKIKETLENGDLAPVFLPIWVWAGLMMKKLNGNEHLFMDGMSRRIEEAYVLDSAVQFYKRENPTIISIEVSDEWATQLLKGRGRSDDNDQEIKKRLGWYHQNVVPAIEYFKNNSYYKFISINGEQTIEEVHREIMQKVGL</sequence>
<dbReference type="Proteomes" id="UP000177697">
    <property type="component" value="Unassembled WGS sequence"/>
</dbReference>
<evidence type="ECO:0000313" key="8">
    <source>
        <dbReference type="Proteomes" id="UP000177697"/>
    </source>
</evidence>
<proteinExistence type="inferred from homology"/>
<evidence type="ECO:0000256" key="1">
    <source>
        <dbReference type="ARBA" id="ARBA00022679"/>
    </source>
</evidence>
<dbReference type="GO" id="GO:0004017">
    <property type="term" value="F:AMP kinase activity"/>
    <property type="evidence" value="ECO:0007669"/>
    <property type="project" value="UniProtKB-EC"/>
</dbReference>
<keyword evidence="4 5" id="KW-0418">Kinase</keyword>
<accession>A0A1G2V4B6</accession>
<evidence type="ECO:0000313" key="7">
    <source>
        <dbReference type="EMBL" id="OHB16445.1"/>
    </source>
</evidence>
<dbReference type="CDD" id="cd01428">
    <property type="entry name" value="ADK"/>
    <property type="match status" value="1"/>
</dbReference>
<dbReference type="SUPFAM" id="SSF52540">
    <property type="entry name" value="P-loop containing nucleoside triphosphate hydrolases"/>
    <property type="match status" value="1"/>
</dbReference>
<dbReference type="Pfam" id="PF00406">
    <property type="entry name" value="ADK"/>
    <property type="match status" value="1"/>
</dbReference>
<dbReference type="Gene3D" id="3.40.50.300">
    <property type="entry name" value="P-loop containing nucleotide triphosphate hydrolases"/>
    <property type="match status" value="1"/>
</dbReference>
<dbReference type="EC" id="2.7.4.3" evidence="6"/>
<evidence type="ECO:0000256" key="3">
    <source>
        <dbReference type="ARBA" id="ARBA00022741"/>
    </source>
</evidence>
<comment type="subunit">
    <text evidence="6">Monomer.</text>
</comment>
<gene>
    <name evidence="7" type="ORF">A2431_01985</name>
</gene>
<comment type="catalytic activity">
    <reaction evidence="6">
        <text>AMP + ATP = 2 ADP</text>
        <dbReference type="Rhea" id="RHEA:12973"/>
        <dbReference type="ChEBI" id="CHEBI:30616"/>
        <dbReference type="ChEBI" id="CHEBI:456215"/>
        <dbReference type="ChEBI" id="CHEBI:456216"/>
        <dbReference type="EC" id="2.7.4.3"/>
    </reaction>
</comment>
<dbReference type="InterPro" id="IPR000850">
    <property type="entry name" value="Adenylat/UMP-CMP_kin"/>
</dbReference>
<protein>
    <recommendedName>
        <fullName evidence="6">Adenylate kinase</fullName>
        <ecNumber evidence="6">2.7.4.3</ecNumber>
    </recommendedName>
</protein>
<dbReference type="AlphaFoldDB" id="A0A1G2V4B6"/>